<dbReference type="PANTHER" id="PTHR46288:SF17">
    <property type="entry name" value="CYSTEINE_HISTIDINE-RICH C1 DOMAIN PROTEIN"/>
    <property type="match status" value="1"/>
</dbReference>
<accession>A0AAP0X4T5</accession>
<keyword evidence="8" id="KW-1185">Reference proteome</keyword>
<evidence type="ECO:0000259" key="6">
    <source>
        <dbReference type="SMART" id="SM00249"/>
    </source>
</evidence>
<dbReference type="InterPro" id="IPR046349">
    <property type="entry name" value="C1-like_sf"/>
</dbReference>
<dbReference type="InterPro" id="IPR001965">
    <property type="entry name" value="Znf_PHD"/>
</dbReference>
<keyword evidence="3" id="KW-0863">Zinc-finger</keyword>
<evidence type="ECO:0000256" key="3">
    <source>
        <dbReference type="ARBA" id="ARBA00022771"/>
    </source>
</evidence>
<keyword evidence="4" id="KW-0862">Zinc</keyword>
<evidence type="ECO:0000256" key="2">
    <source>
        <dbReference type="ARBA" id="ARBA00022737"/>
    </source>
</evidence>
<keyword evidence="1" id="KW-0479">Metal-binding</keyword>
<evidence type="ECO:0000256" key="4">
    <source>
        <dbReference type="ARBA" id="ARBA00022833"/>
    </source>
</evidence>
<evidence type="ECO:0000256" key="5">
    <source>
        <dbReference type="SAM" id="MobiDB-lite"/>
    </source>
</evidence>
<evidence type="ECO:0000313" key="7">
    <source>
        <dbReference type="EMBL" id="KAK9289492.1"/>
    </source>
</evidence>
<dbReference type="PANTHER" id="PTHR46288">
    <property type="entry name" value="PHORBOL-ESTER/DAG-TYPE DOMAIN-CONTAINING PROTEIN"/>
    <property type="match status" value="1"/>
</dbReference>
<feature type="domain" description="Zinc finger PHD-type" evidence="6">
    <location>
        <begin position="68"/>
        <end position="126"/>
    </location>
</feature>
<dbReference type="SMART" id="SM00249">
    <property type="entry name" value="PHD"/>
    <property type="match status" value="1"/>
</dbReference>
<feature type="region of interest" description="Disordered" evidence="5">
    <location>
        <begin position="227"/>
        <end position="268"/>
    </location>
</feature>
<gene>
    <name evidence="7" type="ORF">L1049_007647</name>
</gene>
<evidence type="ECO:0000256" key="1">
    <source>
        <dbReference type="ARBA" id="ARBA00022723"/>
    </source>
</evidence>
<dbReference type="Pfam" id="PF03107">
    <property type="entry name" value="C1_2"/>
    <property type="match status" value="1"/>
</dbReference>
<feature type="compositionally biased region" description="Polar residues" evidence="5">
    <location>
        <begin position="258"/>
        <end position="268"/>
    </location>
</feature>
<dbReference type="Proteomes" id="UP001415857">
    <property type="component" value="Unassembled WGS sequence"/>
</dbReference>
<comment type="caution">
    <text evidence="7">The sequence shown here is derived from an EMBL/GenBank/DDBJ whole genome shotgun (WGS) entry which is preliminary data.</text>
</comment>
<feature type="compositionally biased region" description="Basic and acidic residues" evidence="5">
    <location>
        <begin position="245"/>
        <end position="257"/>
    </location>
</feature>
<reference evidence="7 8" key="1">
    <citation type="journal article" date="2024" name="Plant J.">
        <title>Genome sequences and population genomics reveal climatic adaptation and genomic divergence between two closely related sweetgum species.</title>
        <authorList>
            <person name="Xu W.Q."/>
            <person name="Ren C.Q."/>
            <person name="Zhang X.Y."/>
            <person name="Comes H.P."/>
            <person name="Liu X.H."/>
            <person name="Li Y.G."/>
            <person name="Kettle C.J."/>
            <person name="Jalonen R."/>
            <person name="Gaisberger H."/>
            <person name="Ma Y.Z."/>
            <person name="Qiu Y.X."/>
        </authorList>
    </citation>
    <scope>NUCLEOTIDE SEQUENCE [LARGE SCALE GENOMIC DNA]</scope>
    <source>
        <strain evidence="7">Hangzhou</strain>
    </source>
</reference>
<proteinExistence type="predicted"/>
<keyword evidence="2" id="KW-0677">Repeat</keyword>
<dbReference type="SUPFAM" id="SSF57889">
    <property type="entry name" value="Cysteine-rich domain"/>
    <property type="match status" value="1"/>
</dbReference>
<sequence length="393" mass="42944">MPANNINSMIMHPSTNTPPCNPSMAYINSSSFMRPAGSFANYQTGSYGFNQGTFVRPSGRGVAKGSSKCKACGKNVTGFYYFCATCGDHYHILCSVVPLSVTIPSHPHALNLEFSPPYDFECDLCSGPGFSGWLYRCGFCDFDVHLACAFSNRRAHSFRFQPVPLADLLARPSPTRMEINPFVDYSSKDNELLMQLMAIGFAGSKGESDGHDISQTVEGGRDDCEAKVRSGGNRGASELCQTKPDMADAHSRPRKLSEPSTPHSEDLTMSSFQFSDAYFSIDLAKTCPGNDLLNLQASPVPDNKETKSSGYIILPNRLYEPGFDPRSRGTENRQNEAFSTGLDALIGKELGQESKRRKANGFREGSDIKDKSAESDMAGLGYCSHLSKLFFCC</sequence>
<protein>
    <recommendedName>
        <fullName evidence="6">Zinc finger PHD-type domain-containing protein</fullName>
    </recommendedName>
</protein>
<dbReference type="GO" id="GO:0008270">
    <property type="term" value="F:zinc ion binding"/>
    <property type="evidence" value="ECO:0007669"/>
    <property type="project" value="UniProtKB-KW"/>
</dbReference>
<organism evidence="7 8">
    <name type="scientific">Liquidambar formosana</name>
    <name type="common">Formosan gum</name>
    <dbReference type="NCBI Taxonomy" id="63359"/>
    <lineage>
        <taxon>Eukaryota</taxon>
        <taxon>Viridiplantae</taxon>
        <taxon>Streptophyta</taxon>
        <taxon>Embryophyta</taxon>
        <taxon>Tracheophyta</taxon>
        <taxon>Spermatophyta</taxon>
        <taxon>Magnoliopsida</taxon>
        <taxon>eudicotyledons</taxon>
        <taxon>Gunneridae</taxon>
        <taxon>Pentapetalae</taxon>
        <taxon>Saxifragales</taxon>
        <taxon>Altingiaceae</taxon>
        <taxon>Liquidambar</taxon>
    </lineage>
</organism>
<name>A0AAP0X4T5_LIQFO</name>
<dbReference type="EMBL" id="JBBPBK010000002">
    <property type="protein sequence ID" value="KAK9289492.1"/>
    <property type="molecule type" value="Genomic_DNA"/>
</dbReference>
<evidence type="ECO:0000313" key="8">
    <source>
        <dbReference type="Proteomes" id="UP001415857"/>
    </source>
</evidence>
<dbReference type="InterPro" id="IPR004146">
    <property type="entry name" value="DC1"/>
</dbReference>
<dbReference type="AlphaFoldDB" id="A0AAP0X4T5"/>